<accession>A0A0L0F4D3</accession>
<evidence type="ECO:0000313" key="6">
    <source>
        <dbReference type="Proteomes" id="UP000054560"/>
    </source>
</evidence>
<dbReference type="RefSeq" id="XP_014145462.1">
    <property type="nucleotide sequence ID" value="XM_014289987.1"/>
</dbReference>
<dbReference type="Gene3D" id="3.40.50.10470">
    <property type="entry name" value="Translation initiation factor eif-2b, domain 2"/>
    <property type="match status" value="1"/>
</dbReference>
<dbReference type="GO" id="GO:0003743">
    <property type="term" value="F:translation initiation factor activity"/>
    <property type="evidence" value="ECO:0007669"/>
    <property type="project" value="UniProtKB-KW"/>
</dbReference>
<dbReference type="Proteomes" id="UP000054560">
    <property type="component" value="Unassembled WGS sequence"/>
</dbReference>
<evidence type="ECO:0000256" key="4">
    <source>
        <dbReference type="RuleBase" id="RU003814"/>
    </source>
</evidence>
<dbReference type="GO" id="GO:0005085">
    <property type="term" value="F:guanyl-nucleotide exchange factor activity"/>
    <property type="evidence" value="ECO:0007669"/>
    <property type="project" value="TreeGrafter"/>
</dbReference>
<dbReference type="GO" id="GO:0005851">
    <property type="term" value="C:eukaryotic translation initiation factor 2B complex"/>
    <property type="evidence" value="ECO:0007669"/>
    <property type="project" value="TreeGrafter"/>
</dbReference>
<organism evidence="5 6">
    <name type="scientific">Sphaeroforma arctica JP610</name>
    <dbReference type="NCBI Taxonomy" id="667725"/>
    <lineage>
        <taxon>Eukaryota</taxon>
        <taxon>Ichthyosporea</taxon>
        <taxon>Ichthyophonida</taxon>
        <taxon>Sphaeroforma</taxon>
    </lineage>
</organism>
<dbReference type="InterPro" id="IPR000649">
    <property type="entry name" value="IF-2B-related"/>
</dbReference>
<dbReference type="InterPro" id="IPR037171">
    <property type="entry name" value="NagB/RpiA_transferase-like"/>
</dbReference>
<proteinExistence type="inferred from homology"/>
<protein>
    <submittedName>
        <fullName evidence="5">Uncharacterized protein</fullName>
    </submittedName>
</protein>
<dbReference type="PANTHER" id="PTHR45860:SF1">
    <property type="entry name" value="TRANSLATION INITIATION FACTOR EIF-2B SUBUNIT ALPHA"/>
    <property type="match status" value="1"/>
</dbReference>
<dbReference type="OrthoDB" id="10249309at2759"/>
<comment type="similarity">
    <text evidence="1 4">Belongs to the eIF-2B alpha/beta/delta subunits family.</text>
</comment>
<dbReference type="GeneID" id="25916405"/>
<evidence type="ECO:0000256" key="1">
    <source>
        <dbReference type="ARBA" id="ARBA00007251"/>
    </source>
</evidence>
<dbReference type="InterPro" id="IPR042529">
    <property type="entry name" value="IF_2B-like_C"/>
</dbReference>
<dbReference type="Pfam" id="PF01008">
    <property type="entry name" value="IF-2B"/>
    <property type="match status" value="1"/>
</dbReference>
<dbReference type="PANTHER" id="PTHR45860">
    <property type="entry name" value="TRANSLATION INITIATION FACTOR EIF-2B SUBUNIT ALPHA"/>
    <property type="match status" value="1"/>
</dbReference>
<gene>
    <name evidence="5" type="ORF">SARC_15901</name>
</gene>
<keyword evidence="2" id="KW-0396">Initiation factor</keyword>
<evidence type="ECO:0000256" key="2">
    <source>
        <dbReference type="ARBA" id="ARBA00022540"/>
    </source>
</evidence>
<sequence>DNMEKWREIMRRKAQEFVNEALDSRNQIAALGAPFIRNGATILTHGLSRVVLRLLQKAAEEKQFKVIVTLTDDASVGYVMR</sequence>
<feature type="non-terminal residue" evidence="5">
    <location>
        <position position="1"/>
    </location>
</feature>
<evidence type="ECO:0000256" key="3">
    <source>
        <dbReference type="ARBA" id="ARBA00022917"/>
    </source>
</evidence>
<keyword evidence="3" id="KW-0648">Protein biosynthesis</keyword>
<dbReference type="STRING" id="667725.A0A0L0F4D3"/>
<evidence type="ECO:0000313" key="5">
    <source>
        <dbReference type="EMBL" id="KNC71560.1"/>
    </source>
</evidence>
<dbReference type="InterPro" id="IPR051501">
    <property type="entry name" value="eIF2B_alpha/beta/delta"/>
</dbReference>
<keyword evidence="6" id="KW-1185">Reference proteome</keyword>
<dbReference type="AlphaFoldDB" id="A0A0L0F4D3"/>
<dbReference type="SUPFAM" id="SSF100950">
    <property type="entry name" value="NagB/RpiA/CoA transferase-like"/>
    <property type="match status" value="1"/>
</dbReference>
<reference evidence="5 6" key="1">
    <citation type="submission" date="2011-02" db="EMBL/GenBank/DDBJ databases">
        <title>The Genome Sequence of Sphaeroforma arctica JP610.</title>
        <authorList>
            <consortium name="The Broad Institute Genome Sequencing Platform"/>
            <person name="Russ C."/>
            <person name="Cuomo C."/>
            <person name="Young S.K."/>
            <person name="Zeng Q."/>
            <person name="Gargeya S."/>
            <person name="Alvarado L."/>
            <person name="Berlin A."/>
            <person name="Chapman S.B."/>
            <person name="Chen Z."/>
            <person name="Freedman E."/>
            <person name="Gellesch M."/>
            <person name="Goldberg J."/>
            <person name="Griggs A."/>
            <person name="Gujja S."/>
            <person name="Heilman E."/>
            <person name="Heiman D."/>
            <person name="Howarth C."/>
            <person name="Mehta T."/>
            <person name="Neiman D."/>
            <person name="Pearson M."/>
            <person name="Roberts A."/>
            <person name="Saif S."/>
            <person name="Shea T."/>
            <person name="Shenoy N."/>
            <person name="Sisk P."/>
            <person name="Stolte C."/>
            <person name="Sykes S."/>
            <person name="White J."/>
            <person name="Yandava C."/>
            <person name="Burger G."/>
            <person name="Gray M.W."/>
            <person name="Holland P.W.H."/>
            <person name="King N."/>
            <person name="Lang F.B.F."/>
            <person name="Roger A.J."/>
            <person name="Ruiz-Trillo I."/>
            <person name="Haas B."/>
            <person name="Nusbaum C."/>
            <person name="Birren B."/>
        </authorList>
    </citation>
    <scope>NUCLEOTIDE SEQUENCE [LARGE SCALE GENOMIC DNA]</scope>
    <source>
        <strain evidence="5 6">JP610</strain>
    </source>
</reference>
<name>A0A0L0F4D3_9EUKA</name>
<dbReference type="EMBL" id="KQ248546">
    <property type="protein sequence ID" value="KNC71560.1"/>
    <property type="molecule type" value="Genomic_DNA"/>
</dbReference>